<protein>
    <submittedName>
        <fullName evidence="1">Uncharacterized protein</fullName>
    </submittedName>
</protein>
<keyword evidence="2" id="KW-1185">Reference proteome</keyword>
<organism evidence="1 2">
    <name type="scientific">Trichomonas vaginalis (strain ATCC PRA-98 / G3)</name>
    <dbReference type="NCBI Taxonomy" id="412133"/>
    <lineage>
        <taxon>Eukaryota</taxon>
        <taxon>Metamonada</taxon>
        <taxon>Parabasalia</taxon>
        <taxon>Trichomonadida</taxon>
        <taxon>Trichomonadidae</taxon>
        <taxon>Trichomonas</taxon>
    </lineage>
</organism>
<dbReference type="VEuPathDB" id="TrichDB:TVAGG3_0703220"/>
<name>A2E448_TRIV3</name>
<dbReference type="InParanoid" id="A2E448"/>
<proteinExistence type="predicted"/>
<dbReference type="Proteomes" id="UP000001542">
    <property type="component" value="Unassembled WGS sequence"/>
</dbReference>
<dbReference type="EMBL" id="DS113299">
    <property type="protein sequence ID" value="EAY12591.1"/>
    <property type="molecule type" value="Genomic_DNA"/>
</dbReference>
<gene>
    <name evidence="1" type="ORF">TVAG_154420</name>
</gene>
<dbReference type="VEuPathDB" id="TrichDB:TVAG_154420"/>
<evidence type="ECO:0000313" key="2">
    <source>
        <dbReference type="Proteomes" id="UP000001542"/>
    </source>
</evidence>
<sequence length="1440" mass="165436">MYSFKIKALEEFVQIANNKYSTKNQILSNSSSIIENFSYVRNEYQTFYHILYDYIKDTLYTIGFETVFKLKGEKSNLLFEDLNTNTLRTVSFSITDPDSVVFLPQNVEITQALQNNFIQIYLYPNKLPKMPFAATCSLTNTSIISSFPPIDVIFQIARENLVSQDLNSFRQLFDLIPTLYVPVLLANYSVISENLANYSSLFTGQNEIIFGTDIFKMIINELNLASICSEFSNLNIIPNNFVTHSFPYYCRNFLTQEKLLAFDNSEFLTISPQDFKNDFSFVYSYLCLREFLSIFNTTQITPQIETSFKQISKYLLLIEPSIRSQVANDLFSLIFLQKDGQYICNAGIAQYLCHIIEPFTDLPLVRQAILSLNTGITGLTSANISAYFLAGKNALIKSVSNHDWKTANLIIKTSTLYKDFYDTALGVYQLGVHGLNQDSEISSNIIKLEYGFSSVNGSDALRMSRSRYPDYINLIDKRISISKKSNALYAFNNQFKYETIQNLASQLDDDPFIFLKNRKGEAFMDVFSLTKNLYEYLSYLNLYSRCLFSCTCIGITFGPLQSIRNAMLNGMIVDANNLANIYHLNLFDFVIENIVHFELTKEFVMQYYDEHPLVCTAIAATMFATQDFPMIPSKFLQKIEAKNDKIGNLTNLLLSKEKDLSLYDDYIYSISPVVLNSLIMKYINDADVDVILYIAEIIESLGENLDEKIIKLRLNKEIEKLSFMTDKTQIVQTLASENKKDALFAYLHRNETKKLIDVAMKNTTCLKRQIMEEFPIYIKYYIDELPDLSAKITREDRLFIKYFHSLPQRIINACENMDKRSIADFCVNDEEFCFNITVKSRILLSDLDYINIIKKQRPIDDFIAISRRILQFARDVIDFACIEVIEEYLIGLTIDSLEKEFEVQVSITKILHFLHDFKLSSPIFESFAEIINRSPYSIFNKPYSFKESNDQLQIIMFKLNLDSEYLKIENKIGYDSSQFITANVITLLKFGFFNEAKNYVQNYLKTHPGYDILESITSSIFIKDISPNIMDNISFCSPVIRYFIHSSFINHDVLKVVNITPPENLIEEKTFIGLSIYTHVHNISTQHPVKIPTKKNVRVDYIESCYQFLRAVLQIPSSIDVFIAFGDYADALTQLLSDSLDDKGAVIKSAIQSSIISNTFKPFLHDLKKMDSNMVLTRDIWNFLLEFCKQHELHLLLIEIYLSLDNRVEAAHEALEEFKRAEKASMQLFFLGSALNNLIEVKFSSEDGHSPLSANDEQILIIAEIQKELCIKVLENGMKKCPDLLYDPESIIEACALCVKFRVPMLYAKILALFQPKIFPIMVVEFLLKNDKSVTLSQIYDGINDIYGETGIRALLSAIQLTKDYSNIPELIVQRYGVDKNTKKAVKHLIEFDDLMTAFALCENSPDMNEFLPMIAHRASEIGLTHIVNIVSAKIRKGKN</sequence>
<evidence type="ECO:0000313" key="1">
    <source>
        <dbReference type="EMBL" id="EAY12591.1"/>
    </source>
</evidence>
<reference evidence="1" key="1">
    <citation type="submission" date="2006-10" db="EMBL/GenBank/DDBJ databases">
        <authorList>
            <person name="Amadeo P."/>
            <person name="Zhao Q."/>
            <person name="Wortman J."/>
            <person name="Fraser-Liggett C."/>
            <person name="Carlton J."/>
        </authorList>
    </citation>
    <scope>NUCLEOTIDE SEQUENCE</scope>
    <source>
        <strain evidence="1">G3</strain>
    </source>
</reference>
<dbReference type="RefSeq" id="XP_001324814.1">
    <property type="nucleotide sequence ID" value="XM_001324779.1"/>
</dbReference>
<reference evidence="1" key="2">
    <citation type="journal article" date="2007" name="Science">
        <title>Draft genome sequence of the sexually transmitted pathogen Trichomonas vaginalis.</title>
        <authorList>
            <person name="Carlton J.M."/>
            <person name="Hirt R.P."/>
            <person name="Silva J.C."/>
            <person name="Delcher A.L."/>
            <person name="Schatz M."/>
            <person name="Zhao Q."/>
            <person name="Wortman J.R."/>
            <person name="Bidwell S.L."/>
            <person name="Alsmark U.C.M."/>
            <person name="Besteiro S."/>
            <person name="Sicheritz-Ponten T."/>
            <person name="Noel C.J."/>
            <person name="Dacks J.B."/>
            <person name="Foster P.G."/>
            <person name="Simillion C."/>
            <person name="Van de Peer Y."/>
            <person name="Miranda-Saavedra D."/>
            <person name="Barton G.J."/>
            <person name="Westrop G.D."/>
            <person name="Mueller S."/>
            <person name="Dessi D."/>
            <person name="Fiori P.L."/>
            <person name="Ren Q."/>
            <person name="Paulsen I."/>
            <person name="Zhang H."/>
            <person name="Bastida-Corcuera F.D."/>
            <person name="Simoes-Barbosa A."/>
            <person name="Brown M.T."/>
            <person name="Hayes R.D."/>
            <person name="Mukherjee M."/>
            <person name="Okumura C.Y."/>
            <person name="Schneider R."/>
            <person name="Smith A.J."/>
            <person name="Vanacova S."/>
            <person name="Villalvazo M."/>
            <person name="Haas B.J."/>
            <person name="Pertea M."/>
            <person name="Feldblyum T.V."/>
            <person name="Utterback T.R."/>
            <person name="Shu C.L."/>
            <person name="Osoegawa K."/>
            <person name="de Jong P.J."/>
            <person name="Hrdy I."/>
            <person name="Horvathova L."/>
            <person name="Zubacova Z."/>
            <person name="Dolezal P."/>
            <person name="Malik S.B."/>
            <person name="Logsdon J.M. Jr."/>
            <person name="Henze K."/>
            <person name="Gupta A."/>
            <person name="Wang C.C."/>
            <person name="Dunne R.L."/>
            <person name="Upcroft J.A."/>
            <person name="Upcroft P."/>
            <person name="White O."/>
            <person name="Salzberg S.L."/>
            <person name="Tang P."/>
            <person name="Chiu C.-H."/>
            <person name="Lee Y.-S."/>
            <person name="Embley T.M."/>
            <person name="Coombs G.H."/>
            <person name="Mottram J.C."/>
            <person name="Tachezy J."/>
            <person name="Fraser-Liggett C.M."/>
            <person name="Johnson P.J."/>
        </authorList>
    </citation>
    <scope>NUCLEOTIDE SEQUENCE [LARGE SCALE GENOMIC DNA]</scope>
    <source>
        <strain evidence="1">G3</strain>
    </source>
</reference>
<accession>A2E448</accession>
<dbReference type="KEGG" id="tva:4770558"/>